<dbReference type="EMBL" id="JAUSVV010000002">
    <property type="protein sequence ID" value="MDQ0441624.1"/>
    <property type="molecule type" value="Genomic_DNA"/>
</dbReference>
<comment type="caution">
    <text evidence="2">The sequence shown here is derived from an EMBL/GenBank/DDBJ whole genome shotgun (WGS) entry which is preliminary data.</text>
</comment>
<evidence type="ECO:0008006" key="4">
    <source>
        <dbReference type="Google" id="ProtNLM"/>
    </source>
</evidence>
<evidence type="ECO:0000256" key="1">
    <source>
        <dbReference type="SAM" id="SignalP"/>
    </source>
</evidence>
<dbReference type="Proteomes" id="UP001236369">
    <property type="component" value="Unassembled WGS sequence"/>
</dbReference>
<evidence type="ECO:0000313" key="3">
    <source>
        <dbReference type="Proteomes" id="UP001236369"/>
    </source>
</evidence>
<reference evidence="2 3" key="1">
    <citation type="submission" date="2023-07" db="EMBL/GenBank/DDBJ databases">
        <title>Genomic Encyclopedia of Type Strains, Phase IV (KMG-IV): sequencing the most valuable type-strain genomes for metagenomic binning, comparative biology and taxonomic classification.</title>
        <authorList>
            <person name="Goeker M."/>
        </authorList>
    </citation>
    <scope>NUCLEOTIDE SEQUENCE [LARGE SCALE GENOMIC DNA]</scope>
    <source>
        <strain evidence="2 3">DSM 19562</strain>
    </source>
</reference>
<dbReference type="RefSeq" id="WP_238250200.1">
    <property type="nucleotide sequence ID" value="NZ_BPQX01000037.1"/>
</dbReference>
<protein>
    <recommendedName>
        <fullName evidence="4">UrcA family protein</fullName>
    </recommendedName>
</protein>
<name>A0ABU0HH20_9HYPH</name>
<organism evidence="2 3">
    <name type="scientific">Methylobacterium persicinum</name>
    <dbReference type="NCBI Taxonomy" id="374426"/>
    <lineage>
        <taxon>Bacteria</taxon>
        <taxon>Pseudomonadati</taxon>
        <taxon>Pseudomonadota</taxon>
        <taxon>Alphaproteobacteria</taxon>
        <taxon>Hyphomicrobiales</taxon>
        <taxon>Methylobacteriaceae</taxon>
        <taxon>Methylobacterium</taxon>
    </lineage>
</organism>
<proteinExistence type="predicted"/>
<accession>A0ABU0HH20</accession>
<keyword evidence="1" id="KW-0732">Signal</keyword>
<feature type="signal peptide" evidence="1">
    <location>
        <begin position="1"/>
        <end position="26"/>
    </location>
</feature>
<sequence length="114" mass="11833">MPVLRIHALLLSAMMALALAPVAAQAGDAASAHLSWSRCLDRAYGERAAVTGRDLAADAAIRACRGEESIYLTALSSSPLLDGDDIAQARPDLVARARAALLDAVTAGPRAILR</sequence>
<gene>
    <name evidence="2" type="ORF">QO016_001107</name>
</gene>
<evidence type="ECO:0000313" key="2">
    <source>
        <dbReference type="EMBL" id="MDQ0441624.1"/>
    </source>
</evidence>
<feature type="chain" id="PRO_5047532656" description="UrcA family protein" evidence="1">
    <location>
        <begin position="27"/>
        <end position="114"/>
    </location>
</feature>
<keyword evidence="3" id="KW-1185">Reference proteome</keyword>